<dbReference type="InterPro" id="IPR009056">
    <property type="entry name" value="Cyt_c-like_dom"/>
</dbReference>
<evidence type="ECO:0000256" key="6">
    <source>
        <dbReference type="ARBA" id="ARBA00023004"/>
    </source>
</evidence>
<dbReference type="EMBL" id="JAHKRT010000002">
    <property type="protein sequence ID" value="MBU3077320.1"/>
    <property type="molecule type" value="Genomic_DNA"/>
</dbReference>
<evidence type="ECO:0000313" key="13">
    <source>
        <dbReference type="Proteomes" id="UP000776276"/>
    </source>
</evidence>
<protein>
    <submittedName>
        <fullName evidence="12">C-type cytochrome</fullName>
    </submittedName>
</protein>
<keyword evidence="9" id="KW-0812">Transmembrane</keyword>
<dbReference type="CDD" id="cd04213">
    <property type="entry name" value="CuRO_CcO_Caa3_II"/>
    <property type="match status" value="1"/>
</dbReference>
<dbReference type="PROSITE" id="PS51007">
    <property type="entry name" value="CYTC"/>
    <property type="match status" value="1"/>
</dbReference>
<comment type="subcellular location">
    <subcellularLocation>
        <location evidence="1">Membrane</location>
    </subcellularLocation>
</comment>
<dbReference type="InterPro" id="IPR001505">
    <property type="entry name" value="Copper_CuA"/>
</dbReference>
<feature type="domain" description="Cytochrome oxidase subunit II copper A binding" evidence="10">
    <location>
        <begin position="112"/>
        <end position="228"/>
    </location>
</feature>
<dbReference type="PROSITE" id="PS00078">
    <property type="entry name" value="COX2"/>
    <property type="match status" value="1"/>
</dbReference>
<evidence type="ECO:0000313" key="12">
    <source>
        <dbReference type="EMBL" id="MBU3077320.1"/>
    </source>
</evidence>
<keyword evidence="6 8" id="KW-0408">Iron</keyword>
<name>A0ABS6BJF2_9SPHN</name>
<dbReference type="PROSITE" id="PS50857">
    <property type="entry name" value="COX2_CUA"/>
    <property type="match status" value="1"/>
</dbReference>
<dbReference type="Pfam" id="PF00034">
    <property type="entry name" value="Cytochrom_C"/>
    <property type="match status" value="1"/>
</dbReference>
<evidence type="ECO:0000256" key="7">
    <source>
        <dbReference type="ARBA" id="ARBA00023136"/>
    </source>
</evidence>
<keyword evidence="8" id="KW-0349">Heme</keyword>
<dbReference type="InterPro" id="IPR002429">
    <property type="entry name" value="CcO_II-like_C"/>
</dbReference>
<evidence type="ECO:0000256" key="1">
    <source>
        <dbReference type="ARBA" id="ARBA00004370"/>
    </source>
</evidence>
<dbReference type="Proteomes" id="UP000776276">
    <property type="component" value="Unassembled WGS sequence"/>
</dbReference>
<feature type="transmembrane region" description="Helical" evidence="9">
    <location>
        <begin position="80"/>
        <end position="100"/>
    </location>
</feature>
<organism evidence="12 13">
    <name type="scientific">Sphingomonas quercus</name>
    <dbReference type="NCBI Taxonomy" id="2842451"/>
    <lineage>
        <taxon>Bacteria</taxon>
        <taxon>Pseudomonadati</taxon>
        <taxon>Pseudomonadota</taxon>
        <taxon>Alphaproteobacteria</taxon>
        <taxon>Sphingomonadales</taxon>
        <taxon>Sphingomonadaceae</taxon>
        <taxon>Sphingomonas</taxon>
    </lineage>
</organism>
<keyword evidence="7 9" id="KW-0472">Membrane</keyword>
<dbReference type="PANTHER" id="PTHR22888:SF9">
    <property type="entry name" value="CYTOCHROME C OXIDASE SUBUNIT 2"/>
    <property type="match status" value="1"/>
</dbReference>
<reference evidence="12 13" key="1">
    <citation type="submission" date="2021-06" db="EMBL/GenBank/DDBJ databases">
        <title>Sphingomonas sp. XMGL2, whole genome shotgun sequencing project.</title>
        <authorList>
            <person name="Zhao G."/>
            <person name="Shen L."/>
        </authorList>
    </citation>
    <scope>NUCLEOTIDE SEQUENCE [LARGE SCALE GENOMIC DNA]</scope>
    <source>
        <strain evidence="12 13">XMGL2</strain>
    </source>
</reference>
<keyword evidence="13" id="KW-1185">Reference proteome</keyword>
<keyword evidence="4 8" id="KW-0479">Metal-binding</keyword>
<dbReference type="InterPro" id="IPR045187">
    <property type="entry name" value="CcO_II"/>
</dbReference>
<evidence type="ECO:0000256" key="8">
    <source>
        <dbReference type="PROSITE-ProRule" id="PRU00433"/>
    </source>
</evidence>
<evidence type="ECO:0000256" key="3">
    <source>
        <dbReference type="ARBA" id="ARBA00022448"/>
    </source>
</evidence>
<sequence>MTRLPAGLCLAGLLAGCGGTQSMTGGGGLQGEQFNRLFTLFMGITGFFYVLVIVGMLAGIAIRGRAAGTERGERLARTALLGWIAAVVLGLTVLTVGSYASERRVSAAIPARPPLEVQITANQWWWDITYKNAVPANELRTANELHLPVGVPVKVTLKSNDVIHSFWIPSLAGKQDLIPGRVNDLLLLPTRTGQFRGQCAEFCGTQHAHMALDVTVEPVASFRRWQQAQLAPAAPPSTPLAQAGHDLVMSQQCASCHAIAGTPASARFGPDLTHLASRRSIAAGTLPMTRGHLYAWIADPQGVKPGNNMPYIGFDSAKLHAVVAYLQGLK</sequence>
<dbReference type="PANTHER" id="PTHR22888">
    <property type="entry name" value="CYTOCHROME C OXIDASE, SUBUNIT II"/>
    <property type="match status" value="1"/>
</dbReference>
<dbReference type="InterPro" id="IPR034236">
    <property type="entry name" value="CuRO_CcO_Caa3_II"/>
</dbReference>
<evidence type="ECO:0000256" key="9">
    <source>
        <dbReference type="SAM" id="Phobius"/>
    </source>
</evidence>
<accession>A0ABS6BJF2</accession>
<evidence type="ECO:0000259" key="11">
    <source>
        <dbReference type="PROSITE" id="PS51007"/>
    </source>
</evidence>
<gene>
    <name evidence="12" type="ORF">KOF26_05515</name>
</gene>
<comment type="caution">
    <text evidence="12">The sequence shown here is derived from an EMBL/GenBank/DDBJ whole genome shotgun (WGS) entry which is preliminary data.</text>
</comment>
<keyword evidence="5" id="KW-0249">Electron transport</keyword>
<keyword evidence="3" id="KW-0813">Transport</keyword>
<evidence type="ECO:0000256" key="4">
    <source>
        <dbReference type="ARBA" id="ARBA00022723"/>
    </source>
</evidence>
<evidence type="ECO:0000256" key="2">
    <source>
        <dbReference type="ARBA" id="ARBA00007866"/>
    </source>
</evidence>
<dbReference type="PROSITE" id="PS51257">
    <property type="entry name" value="PROKAR_LIPOPROTEIN"/>
    <property type="match status" value="1"/>
</dbReference>
<feature type="domain" description="Cytochrome c" evidence="11">
    <location>
        <begin position="239"/>
        <end position="330"/>
    </location>
</feature>
<proteinExistence type="inferred from homology"/>
<dbReference type="Pfam" id="PF00116">
    <property type="entry name" value="COX2"/>
    <property type="match status" value="1"/>
</dbReference>
<evidence type="ECO:0000259" key="10">
    <source>
        <dbReference type="PROSITE" id="PS50857"/>
    </source>
</evidence>
<evidence type="ECO:0000256" key="5">
    <source>
        <dbReference type="ARBA" id="ARBA00022982"/>
    </source>
</evidence>
<feature type="transmembrane region" description="Helical" evidence="9">
    <location>
        <begin position="38"/>
        <end position="60"/>
    </location>
</feature>
<dbReference type="RefSeq" id="WP_216321334.1">
    <property type="nucleotide sequence ID" value="NZ_JAHKRT010000002.1"/>
</dbReference>
<keyword evidence="9" id="KW-1133">Transmembrane helix</keyword>
<comment type="similarity">
    <text evidence="2">Belongs to the cytochrome c oxidase subunit 2 family.</text>
</comment>